<protein>
    <recommendedName>
        <fullName evidence="3">Probable ATP-dependent transporter ycf16</fullName>
    </recommendedName>
</protein>
<dbReference type="FunFam" id="3.40.50.300:FF:000610">
    <property type="entry name" value="Multidrug resistance-associated ABC transporter"/>
    <property type="match status" value="1"/>
</dbReference>
<sequence>MCTPSPEGKATFWSRMLYLWFNPLLQLGYQRPLVMEDLFDLSEEDRAEFQAARFEQEWAKEAQKGQSASLAKAVARAHGGLFLRAAPLKAIYDFLHFVGPFALHGLLQTIATGGGLRYAVLLFCSSLLQTILLQQYFMMCFRSGTHIRSGVMSAVFKKALKVSTGTRNKESVGQMMNLLSNDVNRIGPRLTPYAHMLWSGPLQIFTAFIILWKLIGVGAVSGLLITAVVIPLNLAIMKKRNVAQRNLMKKKDERVRAVNEVMSSIRQVKFFAWEPELTENVTAARETELASLKTSTFLGNMGSVLWNAAPLAVSASAFAAMAFATNIPITPERVFVALALFNILRFPLNMFPSLINNSIEATVSSKRLREFLLSPEAPGRRQDTSESCAGGFNGADYGWKELESNSEASELTPLTSTSSNPVILKSPQIKIIPGSLTTIVGSVGSGKSSFLSALLGEMHCLTPDGEREFLNGRVSYAAQTPWLMNATVKENILFGEPFNQARYKSVLSACCLESDLDVLPAGDATEIGEKGIILSGGQKSRVALARCLYREADVYLLDDPLSAVDAHVGKHLFEKAINGPLLADKTRLLVTHHVQYLEKVDRVIVVSNGTVSADGSFWELKNQGFSFHFLSAAEDEEEEEPQQEAAEDSKKIAAPKVQQQLQNGTMKAGVGEAEKGKLMTSEERVVGKVKRKIYMDYFRALGMELVTSYALLAVAAMCAQVAVDGWLTRWTNAAIQEGAEADNYYYIEVYTALAILASALLFARSILVVYSVVKAGRRLHSKMLRSVMRSPISFFDSTPLGRIVNRFAKDQTSVDEELPDAVTSFLLCVVRVVANVSVIMFVTWRIVFIIIPLAWFYNMIGNRYIRTCRELRRLDANTKAPILAFFGETLVGVDTVRAFDTGDRFMIENQKRIDENTKPMLWNIVSNRWLSVRLETVGTVLVSSAAFLAVLGGKYISASLAGLSISYALQITQTLSWLIRMGTETETQMNSIERVLHYSNLPSEAPEHLPGDPAEGEWPTKGEVEFRGVELKYRSDLPPALKGISFSVRSGENVGVVGRTGAGKTSLAQALFRMVEMSNGQIVVDGKDISTLGLHTLRSRLAIITQDPMLVSATVRHNLDPFKQHTDAEIWECLDLVSMRECITGLADGLDSEVHDQGQNFSVGQRQLLCLCRALLRNAKLMILDEATASIDHETDTKVQQAIRNFKNDCTLITIAHRLQTVMDSDEIIVMSNGNVGEMGRPTDLLKNKSGMLTQLVGEAGEGSSDLLKSMAK</sequence>
<evidence type="ECO:0000256" key="9">
    <source>
        <dbReference type="ARBA" id="ARBA00022989"/>
    </source>
</evidence>
<evidence type="ECO:0000256" key="3">
    <source>
        <dbReference type="ARBA" id="ARBA00014334"/>
    </source>
</evidence>
<dbReference type="Proteomes" id="UP001157974">
    <property type="component" value="Unassembled WGS sequence"/>
</dbReference>
<dbReference type="PROSITE" id="PS50929">
    <property type="entry name" value="ABC_TM1F"/>
    <property type="match status" value="2"/>
</dbReference>
<dbReference type="InterPro" id="IPR044726">
    <property type="entry name" value="ABCC_6TM_D2"/>
</dbReference>
<reference evidence="14 15" key="1">
    <citation type="journal article" date="2023" name="Nat. Commun.">
        <title>Origin of minicircular mitochondrial genomes in red algae.</title>
        <authorList>
            <person name="Lee Y."/>
            <person name="Cho C.H."/>
            <person name="Lee Y.M."/>
            <person name="Park S.I."/>
            <person name="Yang J.H."/>
            <person name="West J.A."/>
            <person name="Bhattacharya D."/>
            <person name="Yoon H.S."/>
        </authorList>
    </citation>
    <scope>NUCLEOTIDE SEQUENCE [LARGE SCALE GENOMIC DNA]</scope>
    <source>
        <strain evidence="14 15">CCMP1338</strain>
        <tissue evidence="14">Whole cell</tissue>
    </source>
</reference>
<dbReference type="GO" id="GO:0016887">
    <property type="term" value="F:ATP hydrolysis activity"/>
    <property type="evidence" value="ECO:0007669"/>
    <property type="project" value="InterPro"/>
</dbReference>
<evidence type="ECO:0000256" key="2">
    <source>
        <dbReference type="ARBA" id="ARBA00009726"/>
    </source>
</evidence>
<evidence type="ECO:0000256" key="4">
    <source>
        <dbReference type="ARBA" id="ARBA00022448"/>
    </source>
</evidence>
<dbReference type="PANTHER" id="PTHR24223">
    <property type="entry name" value="ATP-BINDING CASSETTE SUB-FAMILY C"/>
    <property type="match status" value="1"/>
</dbReference>
<comment type="similarity">
    <text evidence="2">Belongs to the ABC transporter superfamily. ABCC family. Conjugate transporter (TC 3.A.1.208) subfamily.</text>
</comment>
<dbReference type="FunFam" id="3.40.50.300:FF:000997">
    <property type="entry name" value="Multidrug resistance-associated protein 1"/>
    <property type="match status" value="1"/>
</dbReference>
<dbReference type="PROSITE" id="PS50893">
    <property type="entry name" value="ABC_TRANSPORTER_2"/>
    <property type="match status" value="2"/>
</dbReference>
<dbReference type="CDD" id="cd03250">
    <property type="entry name" value="ABCC_MRP_domain1"/>
    <property type="match status" value="1"/>
</dbReference>
<feature type="domain" description="ABC transporter" evidence="12">
    <location>
        <begin position="409"/>
        <end position="633"/>
    </location>
</feature>
<dbReference type="Pfam" id="PF00005">
    <property type="entry name" value="ABC_tran"/>
    <property type="match status" value="2"/>
</dbReference>
<feature type="transmembrane region" description="Helical" evidence="11">
    <location>
        <begin position="218"/>
        <end position="236"/>
    </location>
</feature>
<keyword evidence="10 11" id="KW-0472">Membrane</keyword>
<dbReference type="FunFam" id="1.20.1560.10:FF:000006">
    <property type="entry name" value="ATP-binding cassette, sub-family C (CFTR/MRP), member 9"/>
    <property type="match status" value="1"/>
</dbReference>
<feature type="domain" description="ABC transmembrane type-1" evidence="13">
    <location>
        <begin position="710"/>
        <end position="987"/>
    </location>
</feature>
<dbReference type="InterPro" id="IPR027417">
    <property type="entry name" value="P-loop_NTPase"/>
</dbReference>
<keyword evidence="6" id="KW-0677">Repeat</keyword>
<dbReference type="GO" id="GO:0140359">
    <property type="term" value="F:ABC-type transporter activity"/>
    <property type="evidence" value="ECO:0007669"/>
    <property type="project" value="InterPro"/>
</dbReference>
<dbReference type="AlphaFoldDB" id="A0AAV8UQC5"/>
<dbReference type="CDD" id="cd18579">
    <property type="entry name" value="ABC_6TM_ABCC_D1"/>
    <property type="match status" value="1"/>
</dbReference>
<name>A0AAV8UQC5_9RHOD</name>
<organism evidence="14 15">
    <name type="scientific">Rhodosorus marinus</name>
    <dbReference type="NCBI Taxonomy" id="101924"/>
    <lineage>
        <taxon>Eukaryota</taxon>
        <taxon>Rhodophyta</taxon>
        <taxon>Stylonematophyceae</taxon>
        <taxon>Stylonematales</taxon>
        <taxon>Stylonemataceae</taxon>
        <taxon>Rhodosorus</taxon>
    </lineage>
</organism>
<dbReference type="CDD" id="cd18580">
    <property type="entry name" value="ABC_6TM_ABCC_D2"/>
    <property type="match status" value="1"/>
</dbReference>
<keyword evidence="8" id="KW-0067">ATP-binding</keyword>
<dbReference type="GO" id="GO:0005774">
    <property type="term" value="C:vacuolar membrane"/>
    <property type="evidence" value="ECO:0007669"/>
    <property type="project" value="UniProtKB-SubCell"/>
</dbReference>
<proteinExistence type="inferred from homology"/>
<dbReference type="InterPro" id="IPR050173">
    <property type="entry name" value="ABC_transporter_C-like"/>
</dbReference>
<evidence type="ECO:0000256" key="11">
    <source>
        <dbReference type="SAM" id="Phobius"/>
    </source>
</evidence>
<feature type="transmembrane region" description="Helical" evidence="11">
    <location>
        <begin position="335"/>
        <end position="359"/>
    </location>
</feature>
<evidence type="ECO:0000256" key="1">
    <source>
        <dbReference type="ARBA" id="ARBA00004128"/>
    </source>
</evidence>
<dbReference type="InterPro" id="IPR011527">
    <property type="entry name" value="ABC1_TM_dom"/>
</dbReference>
<feature type="transmembrane region" description="Helical" evidence="11">
    <location>
        <begin position="700"/>
        <end position="723"/>
    </location>
</feature>
<dbReference type="PROSITE" id="PS00211">
    <property type="entry name" value="ABC_TRANSPORTER_1"/>
    <property type="match status" value="2"/>
</dbReference>
<dbReference type="GO" id="GO:0005524">
    <property type="term" value="F:ATP binding"/>
    <property type="evidence" value="ECO:0007669"/>
    <property type="project" value="UniProtKB-KW"/>
</dbReference>
<feature type="transmembrane region" description="Helical" evidence="11">
    <location>
        <begin position="304"/>
        <end position="329"/>
    </location>
</feature>
<dbReference type="SUPFAM" id="SSF52540">
    <property type="entry name" value="P-loop containing nucleoside triphosphate hydrolases"/>
    <property type="match status" value="2"/>
</dbReference>
<evidence type="ECO:0000313" key="14">
    <source>
        <dbReference type="EMBL" id="KAJ8904774.1"/>
    </source>
</evidence>
<keyword evidence="5 11" id="KW-0812">Transmembrane</keyword>
<evidence type="ECO:0000259" key="13">
    <source>
        <dbReference type="PROSITE" id="PS50929"/>
    </source>
</evidence>
<accession>A0AAV8UQC5</accession>
<feature type="transmembrane region" description="Helical" evidence="11">
    <location>
        <begin position="832"/>
        <end position="857"/>
    </location>
</feature>
<evidence type="ECO:0000256" key="7">
    <source>
        <dbReference type="ARBA" id="ARBA00022741"/>
    </source>
</evidence>
<evidence type="ECO:0000256" key="10">
    <source>
        <dbReference type="ARBA" id="ARBA00023136"/>
    </source>
</evidence>
<dbReference type="Gene3D" id="1.20.1560.10">
    <property type="entry name" value="ABC transporter type 1, transmembrane domain"/>
    <property type="match status" value="2"/>
</dbReference>
<keyword evidence="15" id="KW-1185">Reference proteome</keyword>
<dbReference type="SMART" id="SM00382">
    <property type="entry name" value="AAA"/>
    <property type="match status" value="2"/>
</dbReference>
<dbReference type="InterPro" id="IPR003439">
    <property type="entry name" value="ABC_transporter-like_ATP-bd"/>
</dbReference>
<dbReference type="Pfam" id="PF00664">
    <property type="entry name" value="ABC_membrane"/>
    <property type="match status" value="2"/>
</dbReference>
<dbReference type="PANTHER" id="PTHR24223:SF443">
    <property type="entry name" value="MULTIDRUG-RESISTANCE LIKE PROTEIN 1, ISOFORM I"/>
    <property type="match status" value="1"/>
</dbReference>
<feature type="transmembrane region" description="Helical" evidence="11">
    <location>
        <begin position="749"/>
        <end position="773"/>
    </location>
</feature>
<feature type="domain" description="ABC transporter" evidence="12">
    <location>
        <begin position="1026"/>
        <end position="1258"/>
    </location>
</feature>
<keyword evidence="9 11" id="KW-1133">Transmembrane helix</keyword>
<comment type="caution">
    <text evidence="14">The sequence shown here is derived from an EMBL/GenBank/DDBJ whole genome shotgun (WGS) entry which is preliminary data.</text>
</comment>
<feature type="domain" description="ABC transmembrane type-1" evidence="13">
    <location>
        <begin position="106"/>
        <end position="360"/>
    </location>
</feature>
<evidence type="ECO:0000256" key="8">
    <source>
        <dbReference type="ARBA" id="ARBA00022840"/>
    </source>
</evidence>
<dbReference type="InterPro" id="IPR036640">
    <property type="entry name" value="ABC1_TM_sf"/>
</dbReference>
<dbReference type="EMBL" id="JAMWBK010000005">
    <property type="protein sequence ID" value="KAJ8904774.1"/>
    <property type="molecule type" value="Genomic_DNA"/>
</dbReference>
<dbReference type="InterPro" id="IPR044746">
    <property type="entry name" value="ABCC_6TM_D1"/>
</dbReference>
<evidence type="ECO:0000259" key="12">
    <source>
        <dbReference type="PROSITE" id="PS50893"/>
    </source>
</evidence>
<evidence type="ECO:0000256" key="5">
    <source>
        <dbReference type="ARBA" id="ARBA00022692"/>
    </source>
</evidence>
<dbReference type="CDD" id="cd03244">
    <property type="entry name" value="ABCC_MRP_domain2"/>
    <property type="match status" value="1"/>
</dbReference>
<dbReference type="Gene3D" id="3.40.50.300">
    <property type="entry name" value="P-loop containing nucleotide triphosphate hydrolases"/>
    <property type="match status" value="2"/>
</dbReference>
<evidence type="ECO:0000256" key="6">
    <source>
        <dbReference type="ARBA" id="ARBA00022737"/>
    </source>
</evidence>
<keyword evidence="4" id="KW-0813">Transport</keyword>
<evidence type="ECO:0000313" key="15">
    <source>
        <dbReference type="Proteomes" id="UP001157974"/>
    </source>
</evidence>
<dbReference type="InterPro" id="IPR003593">
    <property type="entry name" value="AAA+_ATPase"/>
</dbReference>
<dbReference type="SUPFAM" id="SSF90123">
    <property type="entry name" value="ABC transporter transmembrane region"/>
    <property type="match status" value="2"/>
</dbReference>
<dbReference type="FunFam" id="1.20.1560.10:FF:000001">
    <property type="entry name" value="ATP-binding cassette subfamily C member 1"/>
    <property type="match status" value="1"/>
</dbReference>
<comment type="subcellular location">
    <subcellularLocation>
        <location evidence="1">Vacuole membrane</location>
        <topology evidence="1">Multi-pass membrane protein</topology>
    </subcellularLocation>
</comment>
<dbReference type="InterPro" id="IPR017871">
    <property type="entry name" value="ABC_transporter-like_CS"/>
</dbReference>
<keyword evidence="7" id="KW-0547">Nucleotide-binding</keyword>
<gene>
    <name evidence="14" type="ORF">NDN08_001290</name>
</gene>